<dbReference type="InterPro" id="IPR000033">
    <property type="entry name" value="LDLR_classB_rpt"/>
</dbReference>
<dbReference type="SMART" id="SM00135">
    <property type="entry name" value="LY"/>
    <property type="match status" value="2"/>
</dbReference>
<dbReference type="PANTHER" id="PTHR46513">
    <property type="entry name" value="VITELLOGENIN RECEPTOR-LIKE PROTEIN-RELATED-RELATED"/>
    <property type="match status" value="1"/>
</dbReference>
<proteinExistence type="predicted"/>
<reference evidence="1" key="1">
    <citation type="submission" date="2022-11" db="EMBL/GenBank/DDBJ databases">
        <title>Centuries of genome instability and evolution in soft-shell clam transmissible cancer (bioRxiv).</title>
        <authorList>
            <person name="Hart S.F.M."/>
            <person name="Yonemitsu M.A."/>
            <person name="Giersch R.M."/>
            <person name="Beal B.F."/>
            <person name="Arriagada G."/>
            <person name="Davis B.W."/>
            <person name="Ostrander E.A."/>
            <person name="Goff S.P."/>
            <person name="Metzger M.J."/>
        </authorList>
    </citation>
    <scope>NUCLEOTIDE SEQUENCE</scope>
    <source>
        <strain evidence="1">MELC-2E11</strain>
        <tissue evidence="1">Siphon/mantle</tissue>
    </source>
</reference>
<evidence type="ECO:0000313" key="2">
    <source>
        <dbReference type="Proteomes" id="UP001164746"/>
    </source>
</evidence>
<dbReference type="SUPFAM" id="SSF57196">
    <property type="entry name" value="EGF/Laminin"/>
    <property type="match status" value="1"/>
</dbReference>
<name>A0ABY7FJI8_MYAAR</name>
<protein>
    <submittedName>
        <fullName evidence="1">LRP6-like protein</fullName>
    </submittedName>
</protein>
<evidence type="ECO:0000313" key="1">
    <source>
        <dbReference type="EMBL" id="WAR22312.1"/>
    </source>
</evidence>
<dbReference type="EMBL" id="CP111023">
    <property type="protein sequence ID" value="WAR22312.1"/>
    <property type="molecule type" value="Genomic_DNA"/>
</dbReference>
<accession>A0ABY7FJI8</accession>
<sequence>MIKKPAGIEYNHLTGKVIWGDTGDYLLQQTNLDGTGMYHAHPERMAIDYSTGNIFYTSVNTTVLGFSGIAVVTPDGVHKKIVEYGQSPRAIALEPEQGFMFWTVPGTTPGVLMRAKMDGSEMVTLYDKMVWPNGISISSKVKTVFVTDGGSNRIYACTFSGSCSVFHEDPGMHLMDIKLLDDYLFYSAWNKAYITRIDMDTKEIVKFAENAELGRLDAIAVYRSSLALPVTSSCSPNKGRANCSTLCLPNSSGYTCACADGVSLLPDGKTCSDVRLFRWKMRRADGGPRYLQDNESVDHSAVCHGDSVDILGLEMHEYESPLSVAQIRARENQECSAIQNDDFLNFTKRDTMYDLIPADIAPTPPPYEAKRINPPPKLPKPHVHTMQSTANVSVLSCISDQPMAARVQNIYATPSEVGDRLKKRYIMI</sequence>
<dbReference type="InterPro" id="IPR050778">
    <property type="entry name" value="Cueball_EGF_LRP_Nidogen"/>
</dbReference>
<dbReference type="InterPro" id="IPR011042">
    <property type="entry name" value="6-blade_b-propeller_TolB-like"/>
</dbReference>
<dbReference type="Proteomes" id="UP001164746">
    <property type="component" value="Chromosome 12"/>
</dbReference>
<keyword evidence="2" id="KW-1185">Reference proteome</keyword>
<organism evidence="1 2">
    <name type="scientific">Mya arenaria</name>
    <name type="common">Soft-shell clam</name>
    <dbReference type="NCBI Taxonomy" id="6604"/>
    <lineage>
        <taxon>Eukaryota</taxon>
        <taxon>Metazoa</taxon>
        <taxon>Spiralia</taxon>
        <taxon>Lophotrochozoa</taxon>
        <taxon>Mollusca</taxon>
        <taxon>Bivalvia</taxon>
        <taxon>Autobranchia</taxon>
        <taxon>Heteroconchia</taxon>
        <taxon>Euheterodonta</taxon>
        <taxon>Imparidentia</taxon>
        <taxon>Neoheterodontei</taxon>
        <taxon>Myida</taxon>
        <taxon>Myoidea</taxon>
        <taxon>Myidae</taxon>
        <taxon>Mya</taxon>
    </lineage>
</organism>
<dbReference type="Gene3D" id="2.120.10.30">
    <property type="entry name" value="TolB, C-terminal domain"/>
    <property type="match status" value="1"/>
</dbReference>
<gene>
    <name evidence="1" type="ORF">MAR_016286</name>
</gene>
<dbReference type="SUPFAM" id="SSF63825">
    <property type="entry name" value="YWTD domain"/>
    <property type="match status" value="1"/>
</dbReference>
<dbReference type="PANTHER" id="PTHR46513:SF41">
    <property type="entry name" value="LOW-DENSITY LIPOPROTEIN RECEPTOR-RELATED PROTEIN"/>
    <property type="match status" value="1"/>
</dbReference>
<dbReference type="Pfam" id="PF14670">
    <property type="entry name" value="FXa_inhibition"/>
    <property type="match status" value="1"/>
</dbReference>